<dbReference type="Gene3D" id="2.160.20.10">
    <property type="entry name" value="Single-stranded right-handed beta-helix, Pectin lyase-like"/>
    <property type="match status" value="2"/>
</dbReference>
<dbReference type="InterPro" id="IPR012334">
    <property type="entry name" value="Pectin_lyas_fold"/>
</dbReference>
<dbReference type="SMART" id="SM00710">
    <property type="entry name" value="PbH1"/>
    <property type="match status" value="12"/>
</dbReference>
<dbReference type="EMBL" id="JAFLQZ010000001">
    <property type="protein sequence ID" value="MBO0356419.1"/>
    <property type="molecule type" value="Genomic_DNA"/>
</dbReference>
<dbReference type="Proteomes" id="UP000664144">
    <property type="component" value="Unassembled WGS sequence"/>
</dbReference>
<feature type="region of interest" description="Disordered" evidence="1">
    <location>
        <begin position="1004"/>
        <end position="1028"/>
    </location>
</feature>
<dbReference type="SUPFAM" id="SSF51126">
    <property type="entry name" value="Pectin lyase-like"/>
    <property type="match status" value="2"/>
</dbReference>
<sequence length="1390" mass="143083">MAQLSGAYTINSAQPTSGTNYASFTAAANALNTSGVSGPVTFTVSGGPYTEQITLNQFAGSSATNRVTFNGGGSIIQFGSGTSAQRAVITLNGADFVTLSNLAVDATVGGTSTATYGWGVQVLNDADNVTINNCTITSSTSSTSSTNFVGIVANNSATSLTTGGNAGSNLTVQNNTIQGGYYGIKVVGNATNILDGYLIQGNTVQNFYLYGIDADYTSSLQVIGNDISRPTRTTVSTFYGISLGAGTSGAAVEKNRIHRPFGGASASTAATYGIYLTTSTAATVANSPNFIINNLVYNLDGSGTVYGLYNGASGSARYYHNTVSIDNQTTTGTSTAYGFYHTTGLAAEFRNNVVQVTRSGSGTNFALYFSSATGNGIVSNNNDLVVGGTDAQTGYYVGTEYATLTTWKTANNSAYDQNSVDADPQFVNVATGNLQPTASPLNNTATPLARVTQDITGAPRGTTPDIGAYEFSPVADDVAVVSIDSPTAPVLAGARPVTVTVLNNGGSVLNTVRLAYVLNGGTPVAQTFTLTGGLASGTSRALTFTTPANLVTGANTLTVTGSLPNGNPDTNASNNTQTVTLYTSLTGIYTINSAQPTSGTNFASFTDAATALNQSGVAAAVTFNVSGGPYTEQFSLSPISGASATNRVTFNGNGSTIRFGSSNTNQRAVVTLNGADYVTLDSLTIDATNAGSPGTYGWGLFITNQADNNIVRNCTITTSEASTSSFFAGVVVSGSATSATSGGNAANNLLLEGNTINGGYYGLTLMGTSTTTRSTGNIVRNNTIGNFYFYGVYAAYQADAQYVGNDISRLTRSGVSTFYGLYVYYNLGATVVGNRIHDPFTGTSASTSTMYGLYIYYSDGTAASPILVANNLIYNVNGGNITYGIYNYYSDYVDYYHNSVSLDDTSTGTAIRAYSQYAASNITLRNNIFSVTRPSSTAAYAVYVYYTAAAPPTMTSNYNDLYVGTGTNAYVGYYGTATTATSGGAATLTAWQVLNNSAFDQNSVSVDPRFRSSSDLRPSAANLNNTGTPTTLTRVPLDFAGVTRNNPPDIGAYEFSPSANDVELLSIDSPVTPATPGTNPVTVTIRNNGTVTLTSVTLSYALNGGTPQQQVFTALTLASGATQQLTFTQGVVAPSGPNTIVVTASLPNGGTDSDPSNNTKTATFNQPTPNNDEPCTAIALGTGSITGSNSGSSTSVQPGLLTAPSCSPASAPRDVWFTFTAASASRTLYLAGNPAGMVRVFSSPSCSAGPFTQVFCQGSNLSNTSVGTVNITGLTSGQLYYVAVSGYGSNDFTGAFTISTTPLSTRSSSNSAALSVFPNPSATGQLTLRLTELKGAGTVELVNALGQRVLAQPLAATGEQQLSTRGLATGLYTLRVQVAGQVLTRKVVLQ</sequence>
<dbReference type="Pfam" id="PF18962">
    <property type="entry name" value="Por_Secre_tail"/>
    <property type="match status" value="1"/>
</dbReference>
<dbReference type="InterPro" id="IPR006626">
    <property type="entry name" value="PbH1"/>
</dbReference>
<protein>
    <submittedName>
        <fullName evidence="3">Right-handed parallel beta-helix repeat-containing protein</fullName>
    </submittedName>
</protein>
<evidence type="ECO:0000259" key="2">
    <source>
        <dbReference type="Pfam" id="PF18962"/>
    </source>
</evidence>
<name>A0A939ESQ4_9BACT</name>
<organism evidence="3 4">
    <name type="scientific">Hymenobacter telluris</name>
    <dbReference type="NCBI Taxonomy" id="2816474"/>
    <lineage>
        <taxon>Bacteria</taxon>
        <taxon>Pseudomonadati</taxon>
        <taxon>Bacteroidota</taxon>
        <taxon>Cytophagia</taxon>
        <taxon>Cytophagales</taxon>
        <taxon>Hymenobacteraceae</taxon>
        <taxon>Hymenobacter</taxon>
    </lineage>
</organism>
<evidence type="ECO:0000313" key="3">
    <source>
        <dbReference type="EMBL" id="MBO0356419.1"/>
    </source>
</evidence>
<feature type="region of interest" description="Disordered" evidence="1">
    <location>
        <begin position="1147"/>
        <end position="1172"/>
    </location>
</feature>
<keyword evidence="4" id="KW-1185">Reference proteome</keyword>
<proteinExistence type="predicted"/>
<gene>
    <name evidence="3" type="ORF">J0X19_00540</name>
</gene>
<dbReference type="InterPro" id="IPR013783">
    <property type="entry name" value="Ig-like_fold"/>
</dbReference>
<evidence type="ECO:0000256" key="1">
    <source>
        <dbReference type="SAM" id="MobiDB-lite"/>
    </source>
</evidence>
<comment type="caution">
    <text evidence="3">The sequence shown here is derived from an EMBL/GenBank/DDBJ whole genome shotgun (WGS) entry which is preliminary data.</text>
</comment>
<dbReference type="NCBIfam" id="TIGR04183">
    <property type="entry name" value="Por_Secre_tail"/>
    <property type="match status" value="1"/>
</dbReference>
<evidence type="ECO:0000313" key="4">
    <source>
        <dbReference type="Proteomes" id="UP000664144"/>
    </source>
</evidence>
<accession>A0A939ESQ4</accession>
<dbReference type="InterPro" id="IPR011050">
    <property type="entry name" value="Pectin_lyase_fold/virulence"/>
</dbReference>
<dbReference type="InterPro" id="IPR026444">
    <property type="entry name" value="Secre_tail"/>
</dbReference>
<dbReference type="RefSeq" id="WP_206979931.1">
    <property type="nucleotide sequence ID" value="NZ_JAFLQZ010000001.1"/>
</dbReference>
<feature type="domain" description="Secretion system C-terminal sorting" evidence="2">
    <location>
        <begin position="1316"/>
        <end position="1388"/>
    </location>
</feature>
<dbReference type="Gene3D" id="2.60.40.10">
    <property type="entry name" value="Immunoglobulins"/>
    <property type="match status" value="2"/>
</dbReference>
<reference evidence="3" key="1">
    <citation type="submission" date="2021-03" db="EMBL/GenBank/DDBJ databases">
        <authorList>
            <person name="Kim M.K."/>
        </authorList>
    </citation>
    <scope>NUCLEOTIDE SEQUENCE</scope>
    <source>
        <strain evidence="3">BT186</strain>
    </source>
</reference>